<evidence type="ECO:0000256" key="2">
    <source>
        <dbReference type="ARBA" id="ARBA00023015"/>
    </source>
</evidence>
<evidence type="ECO:0000313" key="7">
    <source>
        <dbReference type="Proteomes" id="UP000184301"/>
    </source>
</evidence>
<dbReference type="InterPro" id="IPR036388">
    <property type="entry name" value="WH-like_DNA-bd_sf"/>
</dbReference>
<dbReference type="AlphaFoldDB" id="A0A1M6UXY1"/>
<feature type="domain" description="HTH lysR-type" evidence="5">
    <location>
        <begin position="1"/>
        <end position="58"/>
    </location>
</feature>
<dbReference type="PANTHER" id="PTHR30346">
    <property type="entry name" value="TRANSCRIPTIONAL DUAL REGULATOR HCAR-RELATED"/>
    <property type="match status" value="1"/>
</dbReference>
<dbReference type="GO" id="GO:0003700">
    <property type="term" value="F:DNA-binding transcription factor activity"/>
    <property type="evidence" value="ECO:0007669"/>
    <property type="project" value="InterPro"/>
</dbReference>
<organism evidence="6 7">
    <name type="scientific">Hespellia stercorisuis DSM 15480</name>
    <dbReference type="NCBI Taxonomy" id="1121950"/>
    <lineage>
        <taxon>Bacteria</taxon>
        <taxon>Bacillati</taxon>
        <taxon>Bacillota</taxon>
        <taxon>Clostridia</taxon>
        <taxon>Lachnospirales</taxon>
        <taxon>Lachnospiraceae</taxon>
        <taxon>Hespellia</taxon>
    </lineage>
</organism>
<evidence type="ECO:0000256" key="1">
    <source>
        <dbReference type="ARBA" id="ARBA00009437"/>
    </source>
</evidence>
<evidence type="ECO:0000259" key="5">
    <source>
        <dbReference type="PROSITE" id="PS50931"/>
    </source>
</evidence>
<dbReference type="FunFam" id="1.10.10.10:FF:000001">
    <property type="entry name" value="LysR family transcriptional regulator"/>
    <property type="match status" value="1"/>
</dbReference>
<dbReference type="GO" id="GO:0032993">
    <property type="term" value="C:protein-DNA complex"/>
    <property type="evidence" value="ECO:0007669"/>
    <property type="project" value="TreeGrafter"/>
</dbReference>
<dbReference type="STRING" id="1121950.SAMN02745243_03636"/>
<keyword evidence="2" id="KW-0805">Transcription regulation</keyword>
<keyword evidence="3 6" id="KW-0238">DNA-binding</keyword>
<dbReference type="OrthoDB" id="1652954at2"/>
<dbReference type="SUPFAM" id="SSF46785">
    <property type="entry name" value="Winged helix' DNA-binding domain"/>
    <property type="match status" value="1"/>
</dbReference>
<gene>
    <name evidence="6" type="ORF">SAMN02745243_03636</name>
</gene>
<keyword evidence="7" id="KW-1185">Reference proteome</keyword>
<dbReference type="RefSeq" id="WP_073112945.1">
    <property type="nucleotide sequence ID" value="NZ_FQZY01000080.1"/>
</dbReference>
<reference evidence="6 7" key="1">
    <citation type="submission" date="2016-11" db="EMBL/GenBank/DDBJ databases">
        <authorList>
            <person name="Jaros S."/>
            <person name="Januszkiewicz K."/>
            <person name="Wedrychowicz H."/>
        </authorList>
    </citation>
    <scope>NUCLEOTIDE SEQUENCE [LARGE SCALE GENOMIC DNA]</scope>
    <source>
        <strain evidence="6 7">DSM 15480</strain>
    </source>
</reference>
<proteinExistence type="inferred from homology"/>
<dbReference type="InterPro" id="IPR000847">
    <property type="entry name" value="LysR_HTH_N"/>
</dbReference>
<dbReference type="Pfam" id="PF03466">
    <property type="entry name" value="LysR_substrate"/>
    <property type="match status" value="1"/>
</dbReference>
<dbReference type="PRINTS" id="PR00039">
    <property type="entry name" value="HTHLYSR"/>
</dbReference>
<evidence type="ECO:0000313" key="6">
    <source>
        <dbReference type="EMBL" id="SHK73981.1"/>
    </source>
</evidence>
<protein>
    <submittedName>
        <fullName evidence="6">DNA-binding transcriptional regulator, LysR family</fullName>
    </submittedName>
</protein>
<dbReference type="EMBL" id="FQZY01000080">
    <property type="protein sequence ID" value="SHK73981.1"/>
    <property type="molecule type" value="Genomic_DNA"/>
</dbReference>
<evidence type="ECO:0000256" key="3">
    <source>
        <dbReference type="ARBA" id="ARBA00023125"/>
    </source>
</evidence>
<dbReference type="SUPFAM" id="SSF53850">
    <property type="entry name" value="Periplasmic binding protein-like II"/>
    <property type="match status" value="1"/>
</dbReference>
<keyword evidence="4" id="KW-0804">Transcription</keyword>
<evidence type="ECO:0000256" key="4">
    <source>
        <dbReference type="ARBA" id="ARBA00023163"/>
    </source>
</evidence>
<dbReference type="GO" id="GO:0003677">
    <property type="term" value="F:DNA binding"/>
    <property type="evidence" value="ECO:0007669"/>
    <property type="project" value="UniProtKB-KW"/>
</dbReference>
<sequence>MNLNQLYYFQSIARLQHFTQAAEELHISQPSLSYAMSSLENELGTRLFEKKGRNVVLTKYGKIFLEHVTLSLSELETGIHKLQKYTSSEQGQIDIGYVYPLAPRYIPKMVRSFLDIPRNQDVNFTFYQGITSTLIDGLKAEKYDVIFASQVSDEPAIEFVPLLRHSLSVIVPRDHPLAERTSVSIQEIQPYPLVVYNEETGLGQLTLKLFEISDMTPNIISRAENEQALYGLVSEGFGISIAAVIPEISLYEIKAIPVDEPYCNRHIHMAYLKDHFQPPALERFIQYGKTHTFEM</sequence>
<comment type="similarity">
    <text evidence="1">Belongs to the LysR transcriptional regulatory family.</text>
</comment>
<dbReference type="InterPro" id="IPR005119">
    <property type="entry name" value="LysR_subst-bd"/>
</dbReference>
<name>A0A1M6UXY1_9FIRM</name>
<dbReference type="Pfam" id="PF00126">
    <property type="entry name" value="HTH_1"/>
    <property type="match status" value="1"/>
</dbReference>
<dbReference type="InterPro" id="IPR036390">
    <property type="entry name" value="WH_DNA-bd_sf"/>
</dbReference>
<accession>A0A1M6UXY1</accession>
<dbReference type="Gene3D" id="1.10.10.10">
    <property type="entry name" value="Winged helix-like DNA-binding domain superfamily/Winged helix DNA-binding domain"/>
    <property type="match status" value="1"/>
</dbReference>
<dbReference type="Gene3D" id="3.40.190.290">
    <property type="match status" value="1"/>
</dbReference>
<dbReference type="PANTHER" id="PTHR30346:SF28">
    <property type="entry name" value="HTH-TYPE TRANSCRIPTIONAL REGULATOR CYNR"/>
    <property type="match status" value="1"/>
</dbReference>
<dbReference type="Proteomes" id="UP000184301">
    <property type="component" value="Unassembled WGS sequence"/>
</dbReference>
<dbReference type="PROSITE" id="PS50931">
    <property type="entry name" value="HTH_LYSR"/>
    <property type="match status" value="1"/>
</dbReference>